<protein>
    <submittedName>
        <fullName evidence="12">Transcriptional adapter 2-beta-like</fullName>
    </submittedName>
</protein>
<evidence type="ECO:0000256" key="2">
    <source>
        <dbReference type="ARBA" id="ARBA00022723"/>
    </source>
</evidence>
<dbReference type="Pfam" id="PF00249">
    <property type="entry name" value="Myb_DNA-binding"/>
    <property type="match status" value="1"/>
</dbReference>
<evidence type="ECO:0000256" key="3">
    <source>
        <dbReference type="ARBA" id="ARBA00022771"/>
    </source>
</evidence>
<evidence type="ECO:0000256" key="1">
    <source>
        <dbReference type="ARBA" id="ARBA00004123"/>
    </source>
</evidence>
<evidence type="ECO:0000259" key="8">
    <source>
        <dbReference type="PROSITE" id="PS50135"/>
    </source>
</evidence>
<evidence type="ECO:0000256" key="5">
    <source>
        <dbReference type="PROSITE-ProRule" id="PRU00228"/>
    </source>
</evidence>
<evidence type="ECO:0000313" key="12">
    <source>
        <dbReference type="RefSeq" id="XP_022249289.1"/>
    </source>
</evidence>
<dbReference type="Gene3D" id="1.10.10.60">
    <property type="entry name" value="Homeodomain-like"/>
    <property type="match status" value="1"/>
</dbReference>
<dbReference type="Pfam" id="PF25299">
    <property type="entry name" value="ZZ_ADA2"/>
    <property type="match status" value="1"/>
</dbReference>
<dbReference type="InterPro" id="IPR017884">
    <property type="entry name" value="SANT_dom"/>
</dbReference>
<feature type="region of interest" description="Disordered" evidence="6">
    <location>
        <begin position="235"/>
        <end position="257"/>
    </location>
</feature>
<dbReference type="PROSITE" id="PS01357">
    <property type="entry name" value="ZF_ZZ_1"/>
    <property type="match status" value="1"/>
</dbReference>
<reference evidence="12" key="1">
    <citation type="submission" date="2025-08" db="UniProtKB">
        <authorList>
            <consortium name="RefSeq"/>
        </authorList>
    </citation>
    <scope>IDENTIFICATION</scope>
    <source>
        <tissue evidence="12">Muscle</tissue>
    </source>
</reference>
<evidence type="ECO:0000259" key="9">
    <source>
        <dbReference type="PROSITE" id="PS51293"/>
    </source>
</evidence>
<dbReference type="SMART" id="SM00291">
    <property type="entry name" value="ZnF_ZZ"/>
    <property type="match status" value="1"/>
</dbReference>
<keyword evidence="4" id="KW-0862">Zinc</keyword>
<dbReference type="SUPFAM" id="SSF57850">
    <property type="entry name" value="RING/U-box"/>
    <property type="match status" value="1"/>
</dbReference>
<dbReference type="InterPro" id="IPR000433">
    <property type="entry name" value="Znf_ZZ"/>
</dbReference>
<accession>A0ABM1T083</accession>
<name>A0ABM1T083_LIMPO</name>
<dbReference type="Gene3D" id="3.30.60.90">
    <property type="match status" value="1"/>
</dbReference>
<evidence type="ECO:0000256" key="4">
    <source>
        <dbReference type="ARBA" id="ARBA00022833"/>
    </source>
</evidence>
<dbReference type="PROSITE" id="PS50090">
    <property type="entry name" value="MYB_LIKE"/>
    <property type="match status" value="1"/>
</dbReference>
<dbReference type="InterPro" id="IPR001005">
    <property type="entry name" value="SANT/Myb"/>
</dbReference>
<dbReference type="PANTHER" id="PTHR12374:SF63">
    <property type="entry name" value="TRANSCRIPTIONAL ADAPTER 2-BETA"/>
    <property type="match status" value="1"/>
</dbReference>
<evidence type="ECO:0000256" key="6">
    <source>
        <dbReference type="SAM" id="MobiDB-lite"/>
    </source>
</evidence>
<dbReference type="SMART" id="SM00717">
    <property type="entry name" value="SANT"/>
    <property type="match status" value="1"/>
</dbReference>
<gene>
    <name evidence="12" type="primary">LOC106465640</name>
</gene>
<keyword evidence="3 5" id="KW-0863">Zinc-finger</keyword>
<feature type="domain" description="HTH myb-type" evidence="10">
    <location>
        <begin position="79"/>
        <end position="128"/>
    </location>
</feature>
<evidence type="ECO:0000313" key="11">
    <source>
        <dbReference type="Proteomes" id="UP000694941"/>
    </source>
</evidence>
<dbReference type="RefSeq" id="XP_022249289.1">
    <property type="nucleotide sequence ID" value="XM_022393581.1"/>
</dbReference>
<dbReference type="CDD" id="cd00167">
    <property type="entry name" value="SANT"/>
    <property type="match status" value="1"/>
</dbReference>
<evidence type="ECO:0000259" key="10">
    <source>
        <dbReference type="PROSITE" id="PS51294"/>
    </source>
</evidence>
<dbReference type="PROSITE" id="PS51293">
    <property type="entry name" value="SANT"/>
    <property type="match status" value="1"/>
</dbReference>
<dbReference type="SUPFAM" id="SSF46689">
    <property type="entry name" value="Homeodomain-like"/>
    <property type="match status" value="1"/>
</dbReference>
<feature type="domain" description="SANT" evidence="9">
    <location>
        <begin position="76"/>
        <end position="128"/>
    </location>
</feature>
<evidence type="ECO:0000259" key="7">
    <source>
        <dbReference type="PROSITE" id="PS50090"/>
    </source>
</evidence>
<dbReference type="CDD" id="cd02335">
    <property type="entry name" value="ZZ_ADA2"/>
    <property type="match status" value="1"/>
</dbReference>
<dbReference type="GeneID" id="106465640"/>
<dbReference type="InterPro" id="IPR055141">
    <property type="entry name" value="TADA2A_B-like_dom"/>
</dbReference>
<dbReference type="PANTHER" id="PTHR12374">
    <property type="entry name" value="TRANSCRIPTIONAL ADAPTOR 2 ADA2 -RELATED"/>
    <property type="match status" value="1"/>
</dbReference>
<dbReference type="InterPro" id="IPR043145">
    <property type="entry name" value="Znf_ZZ_sf"/>
</dbReference>
<organism evidence="11 12">
    <name type="scientific">Limulus polyphemus</name>
    <name type="common">Atlantic horseshoe crab</name>
    <dbReference type="NCBI Taxonomy" id="6850"/>
    <lineage>
        <taxon>Eukaryota</taxon>
        <taxon>Metazoa</taxon>
        <taxon>Ecdysozoa</taxon>
        <taxon>Arthropoda</taxon>
        <taxon>Chelicerata</taxon>
        <taxon>Merostomata</taxon>
        <taxon>Xiphosura</taxon>
        <taxon>Limulidae</taxon>
        <taxon>Limulus</taxon>
    </lineage>
</organism>
<dbReference type="PROSITE" id="PS51294">
    <property type="entry name" value="HTH_MYB"/>
    <property type="match status" value="1"/>
</dbReference>
<comment type="subcellular location">
    <subcellularLocation>
        <location evidence="1">Nucleus</location>
    </subcellularLocation>
</comment>
<dbReference type="InterPro" id="IPR009057">
    <property type="entry name" value="Homeodomain-like_sf"/>
</dbReference>
<dbReference type="PROSITE" id="PS50135">
    <property type="entry name" value="ZF_ZZ_2"/>
    <property type="match status" value="1"/>
</dbReference>
<keyword evidence="2" id="KW-0479">Metal-binding</keyword>
<proteinExistence type="predicted"/>
<dbReference type="Pfam" id="PF22941">
    <property type="entry name" value="TADA2A-like_3rd"/>
    <property type="match status" value="1"/>
</dbReference>
<sequence length="391" mass="45279">MTSSGVGVGQRKMAGSVADYQCNYCQEEITEIRVKCSQCQDFDLCLQCFSCGVEIGQHKNKHGYEIIDCGTFLIFQTAGAWKAVDELLLLEAVEHYGFGNWEGIAQHFKDRSLEDIREHYIDMYVYGNIGEASWPLQTLHTVTDQTFSSNDEILLPPEELTPQEQKELGYLPKRDDFEWDYDNSAESVACNLCIRKDDDEVEVALTLAILDGYNQRLRERLRRKRIAREHRMFQEFFSSNNSKPNNPKKRSSHKDEKLQDKLKVFCQFQTGAENDQFFKNMQREKDLKRRIDQLMKYRKCGLTKLDECTEFDTIKCMNSKKKGNNNKLGSSKTMTLRNFTMVYGRGGERDAIHGQERKKRNEEIVRVSKLAQYICGIFLRQKCSASLTTTG</sequence>
<feature type="domain" description="Myb-like" evidence="7">
    <location>
        <begin position="79"/>
        <end position="124"/>
    </location>
</feature>
<keyword evidence="11" id="KW-1185">Reference proteome</keyword>
<dbReference type="InterPro" id="IPR041983">
    <property type="entry name" value="ADA2-like_ZZ"/>
</dbReference>
<dbReference type="InterPro" id="IPR017930">
    <property type="entry name" value="Myb_dom"/>
</dbReference>
<feature type="domain" description="ZZ-type" evidence="8">
    <location>
        <begin position="17"/>
        <end position="72"/>
    </location>
</feature>
<dbReference type="Proteomes" id="UP000694941">
    <property type="component" value="Unplaced"/>
</dbReference>